<accession>A0A2P2E8C3</accession>
<keyword evidence="14" id="KW-1185">Reference proteome</keyword>
<evidence type="ECO:0000256" key="2">
    <source>
        <dbReference type="ARBA" id="ARBA00022729"/>
    </source>
</evidence>
<dbReference type="GO" id="GO:0071555">
    <property type="term" value="P:cell wall organization"/>
    <property type="evidence" value="ECO:0007669"/>
    <property type="project" value="UniProtKB-KW"/>
</dbReference>
<evidence type="ECO:0000256" key="9">
    <source>
        <dbReference type="RuleBase" id="RU004016"/>
    </source>
</evidence>
<dbReference type="SUPFAM" id="SSF56601">
    <property type="entry name" value="beta-lactamase/transpeptidase-like"/>
    <property type="match status" value="1"/>
</dbReference>
<feature type="chain" id="PRO_5015177546" evidence="11">
    <location>
        <begin position="28"/>
        <end position="709"/>
    </location>
</feature>
<feature type="binding site" evidence="8">
    <location>
        <position position="318"/>
    </location>
    <ligand>
        <name>substrate</name>
    </ligand>
</feature>
<organism evidence="13 14">
    <name type="scientific">Candidatus Phycosocius bacilliformis</name>
    <dbReference type="NCBI Taxonomy" id="1445552"/>
    <lineage>
        <taxon>Bacteria</taxon>
        <taxon>Pseudomonadati</taxon>
        <taxon>Pseudomonadota</taxon>
        <taxon>Alphaproteobacteria</taxon>
        <taxon>Caulobacterales</taxon>
        <taxon>Caulobacterales incertae sedis</taxon>
        <taxon>Candidatus Phycosocius</taxon>
    </lineage>
</organism>
<dbReference type="GO" id="GO:0009252">
    <property type="term" value="P:peptidoglycan biosynthetic process"/>
    <property type="evidence" value="ECO:0007669"/>
    <property type="project" value="UniProtKB-KW"/>
</dbReference>
<keyword evidence="4" id="KW-0133">Cell shape</keyword>
<evidence type="ECO:0000256" key="7">
    <source>
        <dbReference type="PIRSR" id="PIRSR618044-1"/>
    </source>
</evidence>
<evidence type="ECO:0000256" key="11">
    <source>
        <dbReference type="SAM" id="SignalP"/>
    </source>
</evidence>
<dbReference type="InterPro" id="IPR007730">
    <property type="entry name" value="SPOR-like_dom"/>
</dbReference>
<evidence type="ECO:0000256" key="4">
    <source>
        <dbReference type="ARBA" id="ARBA00022960"/>
    </source>
</evidence>
<dbReference type="Pfam" id="PF05036">
    <property type="entry name" value="SPOR"/>
    <property type="match status" value="1"/>
</dbReference>
<feature type="active site" description="Acyl-ester intermediate" evidence="7">
    <location>
        <position position="156"/>
    </location>
</feature>
<dbReference type="AlphaFoldDB" id="A0A2P2E8C3"/>
<dbReference type="PANTHER" id="PTHR21581:SF6">
    <property type="entry name" value="TRAFFICKING PROTEIN PARTICLE COMPLEX SUBUNIT 12"/>
    <property type="match status" value="1"/>
</dbReference>
<feature type="compositionally biased region" description="Polar residues" evidence="10">
    <location>
        <begin position="110"/>
        <end position="123"/>
    </location>
</feature>
<feature type="domain" description="SPOR" evidence="12">
    <location>
        <begin position="629"/>
        <end position="709"/>
    </location>
</feature>
<dbReference type="InterPro" id="IPR001967">
    <property type="entry name" value="Peptidase_S11_N"/>
</dbReference>
<dbReference type="PROSITE" id="PS51724">
    <property type="entry name" value="SPOR"/>
    <property type="match status" value="1"/>
</dbReference>
<dbReference type="GO" id="GO:0009002">
    <property type="term" value="F:serine-type D-Ala-D-Ala carboxypeptidase activity"/>
    <property type="evidence" value="ECO:0007669"/>
    <property type="project" value="UniProtKB-EC"/>
</dbReference>
<feature type="active site" evidence="7">
    <location>
        <position position="216"/>
    </location>
</feature>
<keyword evidence="2 11" id="KW-0732">Signal</keyword>
<evidence type="ECO:0000259" key="12">
    <source>
        <dbReference type="PROSITE" id="PS51724"/>
    </source>
</evidence>
<feature type="compositionally biased region" description="Basic residues" evidence="10">
    <location>
        <begin position="42"/>
        <end position="53"/>
    </location>
</feature>
<dbReference type="EMBL" id="BFBR01000002">
    <property type="protein sequence ID" value="GBF57284.1"/>
    <property type="molecule type" value="Genomic_DNA"/>
</dbReference>
<keyword evidence="5" id="KW-0573">Peptidoglycan synthesis</keyword>
<evidence type="ECO:0000256" key="10">
    <source>
        <dbReference type="SAM" id="MobiDB-lite"/>
    </source>
</evidence>
<reference evidence="13 14" key="1">
    <citation type="journal article" date="2018" name="Genome Announc.">
        <title>Draft Genome Sequence of "Candidatus Phycosocius bacilliformis," an Alphaproteobacterial Ectosymbiont of the Hydrocarbon-Producing Green Alga Botryococcus braunii.</title>
        <authorList>
            <person name="Tanabe Y."/>
            <person name="Yamaguchi H."/>
            <person name="Watanabe M.M."/>
        </authorList>
    </citation>
    <scope>NUCLEOTIDE SEQUENCE [LARGE SCALE GENOMIC DNA]</scope>
    <source>
        <strain evidence="13 14">BOTRYCO-2</strain>
    </source>
</reference>
<evidence type="ECO:0000256" key="3">
    <source>
        <dbReference type="ARBA" id="ARBA00022801"/>
    </source>
</evidence>
<keyword evidence="13" id="KW-0645">Protease</keyword>
<feature type="active site" description="Proton acceptor" evidence="7">
    <location>
        <position position="159"/>
    </location>
</feature>
<dbReference type="InterPro" id="IPR018044">
    <property type="entry name" value="Peptidase_S11"/>
</dbReference>
<sequence length="709" mass="76060">MASRSFSFRLIGVSMMMVMAWMTTAPAPVEAASGSRTEAKTKAAKSKTAKATKSRASNAKATRTQSARTKSTKARGNRAEATRASASRAKGARTNSRNRETTRTAAASRVPTSVAQTPARQVAPSTNTRFAQIVVDADTQEVIYEENARALRRPASITKVMTLYLLFDALEKGQVSWNDRIVFSSYASRQAPTKLGIAPGNSISMQTAVEALVVRSANDVAAAVAETLGGSEANFASMMTAKARELGMENTTFGNASGLPHPIQFTTAEDLARLAIAIRRDFPDQYHWFSTPQMVFNGQVTRNHNHLMGRMEGMDGLKTGFTRDSGFNLAATTERNGRRVVTVVLGGKTRFSRDDFVEMLTESAFRDLQAAPQGFANLDAPAPFVLTDARDRADAEALVAQTASLVQASIPHGERKGQLALVRTERTRGFDKGKPSILLADMNTSAGRAVLFDSQSNQSNASDRTDENEDVAEATGTQLPAAQLAQLPQAPLQEGSPAAATPNRIAALGLRSVQVSYSTNLAPQPSEAGSSTRPVMDFAVMPIRDAGEVTQDSPPAPAPMVAVAAVAEEQIRLQEARALAVRQANERREADRAAEARAKAVADREEARRQQAARAVAARRENDRQLIAGRARGDAIVQVGAFRSQKDAKAALAQFSRHFPSFASREVSSVKRADGVWYRARFSGLGSSVAREACRIVSGRGGTCQIVAD</sequence>
<keyword evidence="6" id="KW-0961">Cell wall biogenesis/degradation</keyword>
<protein>
    <submittedName>
        <fullName evidence="13">D-alanyl-D-alanine carboxypeptidase DacF</fullName>
        <ecNumber evidence="13">3.4.16.4</ecNumber>
    </submittedName>
</protein>
<evidence type="ECO:0000256" key="1">
    <source>
        <dbReference type="ARBA" id="ARBA00007164"/>
    </source>
</evidence>
<dbReference type="GO" id="GO:0008360">
    <property type="term" value="P:regulation of cell shape"/>
    <property type="evidence" value="ECO:0007669"/>
    <property type="project" value="UniProtKB-KW"/>
</dbReference>
<dbReference type="GO" id="GO:0006508">
    <property type="term" value="P:proteolysis"/>
    <property type="evidence" value="ECO:0007669"/>
    <property type="project" value="InterPro"/>
</dbReference>
<dbReference type="EC" id="3.4.16.4" evidence="13"/>
<evidence type="ECO:0000256" key="6">
    <source>
        <dbReference type="ARBA" id="ARBA00023316"/>
    </source>
</evidence>
<feature type="signal peptide" evidence="11">
    <location>
        <begin position="1"/>
        <end position="27"/>
    </location>
</feature>
<feature type="region of interest" description="Disordered" evidence="10">
    <location>
        <begin position="29"/>
        <end position="123"/>
    </location>
</feature>
<feature type="region of interest" description="Disordered" evidence="10">
    <location>
        <begin position="584"/>
        <end position="606"/>
    </location>
</feature>
<comment type="caution">
    <text evidence="13">The sequence shown here is derived from an EMBL/GenBank/DDBJ whole genome shotgun (WGS) entry which is preliminary data.</text>
</comment>
<keyword evidence="3 13" id="KW-0378">Hydrolase</keyword>
<feature type="compositionally biased region" description="Low complexity" evidence="10">
    <location>
        <begin position="82"/>
        <end position="95"/>
    </location>
</feature>
<proteinExistence type="inferred from homology"/>
<dbReference type="PANTHER" id="PTHR21581">
    <property type="entry name" value="D-ALANYL-D-ALANINE CARBOXYPEPTIDASE"/>
    <property type="match status" value="1"/>
</dbReference>
<feature type="region of interest" description="Disordered" evidence="10">
    <location>
        <begin position="453"/>
        <end position="473"/>
    </location>
</feature>
<dbReference type="Gene3D" id="3.40.710.10">
    <property type="entry name" value="DD-peptidase/beta-lactamase superfamily"/>
    <property type="match status" value="1"/>
</dbReference>
<evidence type="ECO:0000256" key="5">
    <source>
        <dbReference type="ARBA" id="ARBA00022984"/>
    </source>
</evidence>
<gene>
    <name evidence="13" type="primary">dacF</name>
    <name evidence="13" type="ORF">PbB2_00949</name>
</gene>
<dbReference type="PRINTS" id="PR00725">
    <property type="entry name" value="DADACBPTASE1"/>
</dbReference>
<feature type="compositionally biased region" description="Polar residues" evidence="10">
    <location>
        <begin position="453"/>
        <end position="462"/>
    </location>
</feature>
<evidence type="ECO:0000313" key="14">
    <source>
        <dbReference type="Proteomes" id="UP000245086"/>
    </source>
</evidence>
<evidence type="ECO:0000256" key="8">
    <source>
        <dbReference type="PIRSR" id="PIRSR618044-2"/>
    </source>
</evidence>
<dbReference type="InterPro" id="IPR012338">
    <property type="entry name" value="Beta-lactam/transpept-like"/>
</dbReference>
<comment type="similarity">
    <text evidence="1 9">Belongs to the peptidase S11 family.</text>
</comment>
<dbReference type="GO" id="GO:0042834">
    <property type="term" value="F:peptidoglycan binding"/>
    <property type="evidence" value="ECO:0007669"/>
    <property type="project" value="InterPro"/>
</dbReference>
<name>A0A2P2E8C3_9PROT</name>
<dbReference type="OrthoDB" id="9795979at2"/>
<evidence type="ECO:0000313" key="13">
    <source>
        <dbReference type="EMBL" id="GBF57284.1"/>
    </source>
</evidence>
<keyword evidence="13" id="KW-0121">Carboxypeptidase</keyword>
<dbReference type="Pfam" id="PF00768">
    <property type="entry name" value="Peptidase_S11"/>
    <property type="match status" value="1"/>
</dbReference>
<dbReference type="Proteomes" id="UP000245086">
    <property type="component" value="Unassembled WGS sequence"/>
</dbReference>